<protein>
    <submittedName>
        <fullName evidence="2">MBL fold metallo-hydrolase</fullName>
    </submittedName>
</protein>
<proteinExistence type="predicted"/>
<sequence>MITTLTARHTGNAGILINIEKTDTEKNAAGEKPERVSLGIDVFCRDRKRLYEDTPEKERAFLLDRIESGELKALVFTHEHGDHFCLEDVLEAWRRNPRLPIISTRKVIQKIRQSSPKGTVVSEGALTEISPGEKGFVKLEAAPGMQLTLFNSPHMGDQFSDIQNLVCLLEAGDRKLLIPGDARPDAELFERAARWSPVIDWLIGPFPLLGLPSSRKKIAAALTVRHVLAVHLPRPEMDAHGWRESAVKVCERAADGLPMPLFGDVIGENYRL</sequence>
<dbReference type="AlphaFoldDB" id="A0A9D2QIJ8"/>
<evidence type="ECO:0000313" key="2">
    <source>
        <dbReference type="EMBL" id="HJC87858.1"/>
    </source>
</evidence>
<dbReference type="SUPFAM" id="SSF56281">
    <property type="entry name" value="Metallo-hydrolase/oxidoreductase"/>
    <property type="match status" value="1"/>
</dbReference>
<organism evidence="2 3">
    <name type="scientific">Candidatus Eisenbergiella intestinigallinarum</name>
    <dbReference type="NCBI Taxonomy" id="2838549"/>
    <lineage>
        <taxon>Bacteria</taxon>
        <taxon>Bacillati</taxon>
        <taxon>Bacillota</taxon>
        <taxon>Clostridia</taxon>
        <taxon>Lachnospirales</taxon>
        <taxon>Lachnospiraceae</taxon>
        <taxon>Eisenbergiella</taxon>
    </lineage>
</organism>
<reference evidence="2" key="1">
    <citation type="journal article" date="2021" name="PeerJ">
        <title>Extensive microbial diversity within the chicken gut microbiome revealed by metagenomics and culture.</title>
        <authorList>
            <person name="Gilroy R."/>
            <person name="Ravi A."/>
            <person name="Getino M."/>
            <person name="Pursley I."/>
            <person name="Horton D.L."/>
            <person name="Alikhan N.F."/>
            <person name="Baker D."/>
            <person name="Gharbi K."/>
            <person name="Hall N."/>
            <person name="Watson M."/>
            <person name="Adriaenssens E.M."/>
            <person name="Foster-Nyarko E."/>
            <person name="Jarju S."/>
            <person name="Secka A."/>
            <person name="Antonio M."/>
            <person name="Oren A."/>
            <person name="Chaudhuri R.R."/>
            <person name="La Ragione R."/>
            <person name="Hildebrand F."/>
            <person name="Pallen M.J."/>
        </authorList>
    </citation>
    <scope>NUCLEOTIDE SEQUENCE</scope>
    <source>
        <strain evidence="2">ChiBcec1-1630</strain>
    </source>
</reference>
<dbReference type="InterPro" id="IPR036866">
    <property type="entry name" value="RibonucZ/Hydroxyglut_hydro"/>
</dbReference>
<feature type="domain" description="Metallo-beta-lactamase" evidence="1">
    <location>
        <begin position="69"/>
        <end position="158"/>
    </location>
</feature>
<dbReference type="Gene3D" id="3.60.15.10">
    <property type="entry name" value="Ribonuclease Z/Hydroxyacylglutathione hydrolase-like"/>
    <property type="match status" value="1"/>
</dbReference>
<dbReference type="Pfam" id="PF12706">
    <property type="entry name" value="Lactamase_B_2"/>
    <property type="match status" value="1"/>
</dbReference>
<dbReference type="InterPro" id="IPR001279">
    <property type="entry name" value="Metallo-B-lactamas"/>
</dbReference>
<dbReference type="Proteomes" id="UP000823922">
    <property type="component" value="Unassembled WGS sequence"/>
</dbReference>
<gene>
    <name evidence="2" type="ORF">H9926_07580</name>
</gene>
<reference evidence="2" key="2">
    <citation type="submission" date="2021-04" db="EMBL/GenBank/DDBJ databases">
        <authorList>
            <person name="Gilroy R."/>
        </authorList>
    </citation>
    <scope>NUCLEOTIDE SEQUENCE</scope>
    <source>
        <strain evidence="2">ChiBcec1-1630</strain>
    </source>
</reference>
<dbReference type="EMBL" id="DWVS01000191">
    <property type="protein sequence ID" value="HJC87858.1"/>
    <property type="molecule type" value="Genomic_DNA"/>
</dbReference>
<comment type="caution">
    <text evidence="2">The sequence shown here is derived from an EMBL/GenBank/DDBJ whole genome shotgun (WGS) entry which is preliminary data.</text>
</comment>
<evidence type="ECO:0000313" key="3">
    <source>
        <dbReference type="Proteomes" id="UP000823922"/>
    </source>
</evidence>
<name>A0A9D2QIJ8_9FIRM</name>
<accession>A0A9D2QIJ8</accession>
<evidence type="ECO:0000259" key="1">
    <source>
        <dbReference type="Pfam" id="PF12706"/>
    </source>
</evidence>